<sequence length="413" mass="44654">MFEELMGKKMFVVNCDVCDTRKVNEEALSGYEKIVINADTVLVNERAKDVLSRLPIVCNSDVTLELDGEVNIISKNGDFELSGSTAVSENTLLCVNGSLEIKPGAQQVLSSLAAVCVNGSVLCPASLAPYLNNFHVNGSTECYPDECTVLDPVFTPDVWFPLRARQEGQYYVSEQLRLTDKELDVSALAAKKVRFVTPSVLVLQEKTEAALTLFDETAKLEVIPSGYSFLSGDIRLAEGLLEQYGTKIYVKGSLTLTPECTGLLSRLEKPRVTGTVYLPESLEEAFRKTGAEYGGLQIVRGTTLANKAMLTLDNKLLDACPEGVSIRNCGLLRVRRDVSAERILDLVHTNNCGCILCGPEQKGAIEVVSENAGFIGDLKDKAAGEGEGVGGGIPGLLKQFANTRVVNGDLYLL</sequence>
<evidence type="ECO:0000313" key="1">
    <source>
        <dbReference type="EMBL" id="HJC23786.1"/>
    </source>
</evidence>
<dbReference type="EMBL" id="DWWS01000030">
    <property type="protein sequence ID" value="HJC23786.1"/>
    <property type="molecule type" value="Genomic_DNA"/>
</dbReference>
<dbReference type="AlphaFoldDB" id="A0A9D2NE49"/>
<gene>
    <name evidence="1" type="ORF">H9761_08790</name>
</gene>
<comment type="caution">
    <text evidence="1">The sequence shown here is derived from an EMBL/GenBank/DDBJ whole genome shotgun (WGS) entry which is preliminary data.</text>
</comment>
<reference evidence="1" key="1">
    <citation type="journal article" date="2021" name="PeerJ">
        <title>Extensive microbial diversity within the chicken gut microbiome revealed by metagenomics and culture.</title>
        <authorList>
            <person name="Gilroy R."/>
            <person name="Ravi A."/>
            <person name="Getino M."/>
            <person name="Pursley I."/>
            <person name="Horton D.L."/>
            <person name="Alikhan N.F."/>
            <person name="Baker D."/>
            <person name="Gharbi K."/>
            <person name="Hall N."/>
            <person name="Watson M."/>
            <person name="Adriaenssens E.M."/>
            <person name="Foster-Nyarko E."/>
            <person name="Jarju S."/>
            <person name="Secka A."/>
            <person name="Antonio M."/>
            <person name="Oren A."/>
            <person name="Chaudhuri R.R."/>
            <person name="La Ragione R."/>
            <person name="Hildebrand F."/>
            <person name="Pallen M.J."/>
        </authorList>
    </citation>
    <scope>NUCLEOTIDE SEQUENCE</scope>
    <source>
        <strain evidence="1">USAMLcec2-132</strain>
    </source>
</reference>
<accession>A0A9D2NE49</accession>
<organism evidence="1 2">
    <name type="scientific">Candidatus Eisenbergiella merdavium</name>
    <dbReference type="NCBI Taxonomy" id="2838551"/>
    <lineage>
        <taxon>Bacteria</taxon>
        <taxon>Bacillati</taxon>
        <taxon>Bacillota</taxon>
        <taxon>Clostridia</taxon>
        <taxon>Lachnospirales</taxon>
        <taxon>Lachnospiraceae</taxon>
        <taxon>Eisenbergiella</taxon>
    </lineage>
</organism>
<dbReference type="Proteomes" id="UP000823891">
    <property type="component" value="Unassembled WGS sequence"/>
</dbReference>
<evidence type="ECO:0000313" key="2">
    <source>
        <dbReference type="Proteomes" id="UP000823891"/>
    </source>
</evidence>
<reference evidence="1" key="2">
    <citation type="submission" date="2021-04" db="EMBL/GenBank/DDBJ databases">
        <authorList>
            <person name="Gilroy R."/>
        </authorList>
    </citation>
    <scope>NUCLEOTIDE SEQUENCE</scope>
    <source>
        <strain evidence="1">USAMLcec2-132</strain>
    </source>
</reference>
<proteinExistence type="predicted"/>
<protein>
    <submittedName>
        <fullName evidence="1">Uncharacterized protein</fullName>
    </submittedName>
</protein>
<name>A0A9D2NE49_9FIRM</name>